<sequence length="162" mass="17636">MSSLHDFLSEAQVLLIRAQECLQHLELIGHDADACDCLLKTLASLVSQAKSHSQPQIAGFCEHLRQLLEPTECHDRLQDASLNALQACLVLVEWQLELIDPHTGKLSLDNQEQLELLDTLSATLKVAPSACTACIETAQPCDHSADGPRSAALSGRAAEFDR</sequence>
<proteinExistence type="predicted"/>
<keyword evidence="3" id="KW-1185">Reference proteome</keyword>
<comment type="caution">
    <text evidence="2">The sequence shown here is derived from an EMBL/GenBank/DDBJ whole genome shotgun (WGS) entry which is preliminary data.</text>
</comment>
<protein>
    <submittedName>
        <fullName evidence="2">Histidine kinase</fullName>
    </submittedName>
</protein>
<feature type="region of interest" description="Disordered" evidence="1">
    <location>
        <begin position="141"/>
        <end position="162"/>
    </location>
</feature>
<organism evidence="2 3">
    <name type="scientific">Pseudomonas fontis</name>
    <dbReference type="NCBI Taxonomy" id="2942633"/>
    <lineage>
        <taxon>Bacteria</taxon>
        <taxon>Pseudomonadati</taxon>
        <taxon>Pseudomonadota</taxon>
        <taxon>Gammaproteobacteria</taxon>
        <taxon>Pseudomonadales</taxon>
        <taxon>Pseudomonadaceae</taxon>
        <taxon>Pseudomonas</taxon>
    </lineage>
</organism>
<name>A0ABT5NVZ6_9PSED</name>
<keyword evidence="2" id="KW-0418">Kinase</keyword>
<evidence type="ECO:0000256" key="1">
    <source>
        <dbReference type="SAM" id="MobiDB-lite"/>
    </source>
</evidence>
<dbReference type="GO" id="GO:0016301">
    <property type="term" value="F:kinase activity"/>
    <property type="evidence" value="ECO:0007669"/>
    <property type="project" value="UniProtKB-KW"/>
</dbReference>
<keyword evidence="2" id="KW-0808">Transferase</keyword>
<accession>A0ABT5NVZ6</accession>
<evidence type="ECO:0000313" key="3">
    <source>
        <dbReference type="Proteomes" id="UP001148203"/>
    </source>
</evidence>
<evidence type="ECO:0000313" key="2">
    <source>
        <dbReference type="EMBL" id="MDD0992357.1"/>
    </source>
</evidence>
<dbReference type="RefSeq" id="WP_273913277.1">
    <property type="nucleotide sequence ID" value="NZ_JAMDGX010000080.1"/>
</dbReference>
<dbReference type="Proteomes" id="UP001148203">
    <property type="component" value="Unassembled WGS sequence"/>
</dbReference>
<reference evidence="2 3" key="1">
    <citation type="submission" date="2022-05" db="EMBL/GenBank/DDBJ databases">
        <title>Novel Pseudomonas spp. Isolated from a Rainbow Trout Aquaculture Facility.</title>
        <authorList>
            <person name="Testerman T."/>
            <person name="Graf J."/>
        </authorList>
    </citation>
    <scope>NUCLEOTIDE SEQUENCE [LARGE SCALE GENOMIC DNA]</scope>
    <source>
        <strain evidence="2 3">ID681</strain>
    </source>
</reference>
<dbReference type="EMBL" id="JAMDGY010000055">
    <property type="protein sequence ID" value="MDD0992357.1"/>
    <property type="molecule type" value="Genomic_DNA"/>
</dbReference>
<gene>
    <name evidence="2" type="ORF">M5G11_17630</name>
</gene>